<evidence type="ECO:0000313" key="13">
    <source>
        <dbReference type="Proteomes" id="UP000006310"/>
    </source>
</evidence>
<accession>J7RI06</accession>
<dbReference type="InterPro" id="IPR044538">
    <property type="entry name" value="Vta1-like"/>
</dbReference>
<dbReference type="EMBL" id="HE978316">
    <property type="protein sequence ID" value="CCK69178.1"/>
    <property type="molecule type" value="Genomic_DNA"/>
</dbReference>
<comment type="subcellular location">
    <subcellularLocation>
        <location evidence="2">Cytoplasm</location>
    </subcellularLocation>
    <subcellularLocation>
        <location evidence="1">Endosome membrane</location>
        <topology evidence="1">Peripheral membrane protein</topology>
    </subcellularLocation>
</comment>
<dbReference type="GO" id="GO:0001671">
    <property type="term" value="F:ATPase activator activity"/>
    <property type="evidence" value="ECO:0007669"/>
    <property type="project" value="EnsemblFungi"/>
</dbReference>
<dbReference type="GO" id="GO:0030674">
    <property type="term" value="F:protein-macromolecule adaptor activity"/>
    <property type="evidence" value="ECO:0007669"/>
    <property type="project" value="EnsemblFungi"/>
</dbReference>
<evidence type="ECO:0000256" key="9">
    <source>
        <dbReference type="SAM" id="MobiDB-lite"/>
    </source>
</evidence>
<keyword evidence="7" id="KW-0653">Protein transport</keyword>
<gene>
    <name evidence="12" type="primary">KNAG0C00640</name>
    <name evidence="12" type="ordered locus">KNAG_0C00640</name>
</gene>
<evidence type="ECO:0000256" key="7">
    <source>
        <dbReference type="ARBA" id="ARBA00022927"/>
    </source>
</evidence>
<dbReference type="InterPro" id="IPR023175">
    <property type="entry name" value="Vta1/CALS_N_sf"/>
</dbReference>
<dbReference type="GO" id="GO:0005771">
    <property type="term" value="C:multivesicular body"/>
    <property type="evidence" value="ECO:0007669"/>
    <property type="project" value="EnsemblFungi"/>
</dbReference>
<dbReference type="PANTHER" id="PTHR46009">
    <property type="entry name" value="VACUOLAR PROTEIN SORTING-ASSOCIATED PROTEIN VTA1 HOMOLOG"/>
    <property type="match status" value="1"/>
</dbReference>
<dbReference type="Pfam" id="PF18097">
    <property type="entry name" value="Vta1_C"/>
    <property type="match status" value="1"/>
</dbReference>
<keyword evidence="6" id="KW-0967">Endosome</keyword>
<dbReference type="HOGENOM" id="CLU_063501_0_0_1"/>
<evidence type="ECO:0000313" key="12">
    <source>
        <dbReference type="EMBL" id="CCK69178.1"/>
    </source>
</evidence>
<feature type="domain" description="Vta1 C-terminal" evidence="11">
    <location>
        <begin position="317"/>
        <end position="351"/>
    </location>
</feature>
<dbReference type="OrthoDB" id="391137at2759"/>
<dbReference type="Gene3D" id="1.25.40.270">
    <property type="entry name" value="Vacuolar protein sorting-associated protein vta1"/>
    <property type="match status" value="1"/>
</dbReference>
<sequence>MIDGNTVNRVLRTAKQFDVAGLGVISYYMKLYVVEEILTERDRSEESTAIASELLDAIETFKSAVMEHPEDPLRTLFEDQEKGRLYMLNFTMSLYNNKLQQVSEGPWDHDLRRGLWCCVDLYSSILHLWKNSPEEVRAIRQRIKYCKVHLSKLAKGELGPAVEAAEEHIPQNDKEVDEMIDAALRETASEGTAIEQELQGEPDTGKTAAPDANDEDIDRMLAELNKLSPSVGESTDGKGAASEQTPISGESVKTPSGHASTPEPVFLDSEEEEEKEESPKPKPVAAPEGKKSKKIPALGDHYNRQDLDNIMDRGTKIERVQRLAKFTVSALNYEDISTAKAQLTEALELLNTL</sequence>
<dbReference type="eggNOG" id="ENOG502RXP8">
    <property type="taxonomic scope" value="Eukaryota"/>
</dbReference>
<evidence type="ECO:0000256" key="5">
    <source>
        <dbReference type="ARBA" id="ARBA00022490"/>
    </source>
</evidence>
<evidence type="ECO:0000256" key="2">
    <source>
        <dbReference type="ARBA" id="ARBA00004496"/>
    </source>
</evidence>
<evidence type="ECO:0000256" key="3">
    <source>
        <dbReference type="ARBA" id="ARBA00007895"/>
    </source>
</evidence>
<dbReference type="RefSeq" id="XP_022463424.1">
    <property type="nucleotide sequence ID" value="XM_022606760.1"/>
</dbReference>
<evidence type="ECO:0000256" key="4">
    <source>
        <dbReference type="ARBA" id="ARBA00022448"/>
    </source>
</evidence>
<keyword evidence="13" id="KW-1185">Reference proteome</keyword>
<dbReference type="GO" id="GO:0015031">
    <property type="term" value="P:protein transport"/>
    <property type="evidence" value="ECO:0007669"/>
    <property type="project" value="UniProtKB-KW"/>
</dbReference>
<reference evidence="13" key="2">
    <citation type="submission" date="2012-08" db="EMBL/GenBank/DDBJ databases">
        <title>Genome sequence of Kazachstania naganishii.</title>
        <authorList>
            <person name="Gordon J.L."/>
            <person name="Armisen D."/>
            <person name="Proux-Wera E."/>
            <person name="OhEigeartaigh S.S."/>
            <person name="Byrne K.P."/>
            <person name="Wolfe K.H."/>
        </authorList>
    </citation>
    <scope>NUCLEOTIDE SEQUENCE [LARGE SCALE GENOMIC DNA]</scope>
    <source>
        <strain evidence="13">ATCC MYA-139 / BCRC 22969 / CBS 8797 / CCRC 22969 / KCTC 17520 / NBRC 10181 / NCYC 3082</strain>
    </source>
</reference>
<dbReference type="STRING" id="1071383.J7RI06"/>
<protein>
    <recommendedName>
        <fullName evidence="14">Vta1 C-terminal domain-containing protein</fullName>
    </recommendedName>
</protein>
<dbReference type="GeneID" id="34524858"/>
<keyword evidence="4" id="KW-0813">Transport</keyword>
<dbReference type="AlphaFoldDB" id="J7RI06"/>
<dbReference type="Proteomes" id="UP000006310">
    <property type="component" value="Chromosome 3"/>
</dbReference>
<name>J7RI06_HUIN7</name>
<dbReference type="GO" id="GO:0032511">
    <property type="term" value="P:late endosome to vacuole transport via multivesicular body sorting pathway"/>
    <property type="evidence" value="ECO:0007669"/>
    <property type="project" value="EnsemblFungi"/>
</dbReference>
<keyword evidence="5" id="KW-0963">Cytoplasm</keyword>
<dbReference type="InterPro" id="IPR041212">
    <property type="entry name" value="Vta1_C"/>
</dbReference>
<evidence type="ECO:0008006" key="14">
    <source>
        <dbReference type="Google" id="ProtNLM"/>
    </source>
</evidence>
<organism evidence="12 13">
    <name type="scientific">Huiozyma naganishii (strain ATCC MYA-139 / BCRC 22969 / CBS 8797 / KCTC 17520 / NBRC 10181 / NCYC 3082 / Yp74L-3)</name>
    <name type="common">Yeast</name>
    <name type="synonym">Kazachstania naganishii</name>
    <dbReference type="NCBI Taxonomy" id="1071383"/>
    <lineage>
        <taxon>Eukaryota</taxon>
        <taxon>Fungi</taxon>
        <taxon>Dikarya</taxon>
        <taxon>Ascomycota</taxon>
        <taxon>Saccharomycotina</taxon>
        <taxon>Saccharomycetes</taxon>
        <taxon>Saccharomycetales</taxon>
        <taxon>Saccharomycetaceae</taxon>
        <taxon>Huiozyma</taxon>
    </lineage>
</organism>
<evidence type="ECO:0000256" key="1">
    <source>
        <dbReference type="ARBA" id="ARBA00004481"/>
    </source>
</evidence>
<dbReference type="InterPro" id="IPR039431">
    <property type="entry name" value="Vta1/CALS_N"/>
</dbReference>
<evidence type="ECO:0000259" key="10">
    <source>
        <dbReference type="Pfam" id="PF04652"/>
    </source>
</evidence>
<feature type="region of interest" description="Disordered" evidence="9">
    <location>
        <begin position="229"/>
        <end position="301"/>
    </location>
</feature>
<reference evidence="12 13" key="1">
    <citation type="journal article" date="2011" name="Proc. Natl. Acad. Sci. U.S.A.">
        <title>Evolutionary erosion of yeast sex chromosomes by mating-type switching accidents.</title>
        <authorList>
            <person name="Gordon J.L."/>
            <person name="Armisen D."/>
            <person name="Proux-Wera E."/>
            <person name="Oheigeartaigh S.S."/>
            <person name="Byrne K.P."/>
            <person name="Wolfe K.H."/>
        </authorList>
    </citation>
    <scope>NUCLEOTIDE SEQUENCE [LARGE SCALE GENOMIC DNA]</scope>
    <source>
        <strain evidence="13">ATCC MYA-139 / BCRC 22969 / CBS 8797 / CCRC 22969 / KCTC 17520 / NBRC 10181 / NCYC 3082</strain>
    </source>
</reference>
<dbReference type="PANTHER" id="PTHR46009:SF1">
    <property type="entry name" value="VACUOLAR PROTEIN SORTING-ASSOCIATED PROTEIN VTA1 HOMOLOG"/>
    <property type="match status" value="1"/>
</dbReference>
<proteinExistence type="inferred from homology"/>
<dbReference type="GO" id="GO:1990621">
    <property type="term" value="C:ESCRT IV complex"/>
    <property type="evidence" value="ECO:0007669"/>
    <property type="project" value="EnsemblFungi"/>
</dbReference>
<dbReference type="Gene3D" id="1.20.5.420">
    <property type="entry name" value="Immunoglobulin FC, subunit C"/>
    <property type="match status" value="1"/>
</dbReference>
<feature type="compositionally biased region" description="Polar residues" evidence="9">
    <location>
        <begin position="242"/>
        <end position="259"/>
    </location>
</feature>
<dbReference type="KEGG" id="kng:KNAG_0C00640"/>
<dbReference type="Pfam" id="PF04652">
    <property type="entry name" value="Vta1"/>
    <property type="match status" value="1"/>
</dbReference>
<evidence type="ECO:0000259" key="11">
    <source>
        <dbReference type="Pfam" id="PF18097"/>
    </source>
</evidence>
<evidence type="ECO:0000256" key="8">
    <source>
        <dbReference type="ARBA" id="ARBA00023136"/>
    </source>
</evidence>
<evidence type="ECO:0000256" key="6">
    <source>
        <dbReference type="ARBA" id="ARBA00022753"/>
    </source>
</evidence>
<feature type="domain" description="Vta1/callose synthase N-terminal" evidence="10">
    <location>
        <begin position="7"/>
        <end position="156"/>
    </location>
</feature>
<keyword evidence="8" id="KW-0472">Membrane</keyword>
<dbReference type="OMA" id="YCKIYVL"/>
<comment type="similarity">
    <text evidence="3">Belongs to the VTA1 family.</text>
</comment>